<accession>A0A936F2H9</accession>
<dbReference type="Proteomes" id="UP000709959">
    <property type="component" value="Unassembled WGS sequence"/>
</dbReference>
<comment type="caution">
    <text evidence="2">The sequence shown here is derived from an EMBL/GenBank/DDBJ whole genome shotgun (WGS) entry which is preliminary data.</text>
</comment>
<evidence type="ECO:0000256" key="1">
    <source>
        <dbReference type="ARBA" id="ARBA00010169"/>
    </source>
</evidence>
<name>A0A936F2H9_9BACT</name>
<dbReference type="InterPro" id="IPR004323">
    <property type="entry name" value="Ion_tolerance_CutA"/>
</dbReference>
<dbReference type="GO" id="GO:0005507">
    <property type="term" value="F:copper ion binding"/>
    <property type="evidence" value="ECO:0007669"/>
    <property type="project" value="TreeGrafter"/>
</dbReference>
<proteinExistence type="inferred from homology"/>
<dbReference type="SUPFAM" id="SSF54913">
    <property type="entry name" value="GlnB-like"/>
    <property type="match status" value="1"/>
</dbReference>
<dbReference type="GO" id="GO:0010038">
    <property type="term" value="P:response to metal ion"/>
    <property type="evidence" value="ECO:0007669"/>
    <property type="project" value="InterPro"/>
</dbReference>
<comment type="similarity">
    <text evidence="1">Belongs to the CutA family.</text>
</comment>
<dbReference type="Pfam" id="PF03091">
    <property type="entry name" value="CutA1"/>
    <property type="match status" value="1"/>
</dbReference>
<evidence type="ECO:0000313" key="2">
    <source>
        <dbReference type="EMBL" id="MBK8572937.1"/>
    </source>
</evidence>
<sequence length="108" mass="12196">MTDVCTVMTTCGSEETALTIAAALVDQAYAACVNIVPSIKSYYYFKGETHLDEEVMLIIKTTRELFPQVSEVITDLHTYEVPEILMFPIEEGSEPFLDWIRQSVNRLA</sequence>
<dbReference type="InterPro" id="IPR011322">
    <property type="entry name" value="N-reg_PII-like_a/b"/>
</dbReference>
<dbReference type="Gene3D" id="3.30.70.120">
    <property type="match status" value="1"/>
</dbReference>
<organism evidence="2 3">
    <name type="scientific">Candidatus Geothrix odensensis</name>
    <dbReference type="NCBI Taxonomy" id="2954440"/>
    <lineage>
        <taxon>Bacteria</taxon>
        <taxon>Pseudomonadati</taxon>
        <taxon>Acidobacteriota</taxon>
        <taxon>Holophagae</taxon>
        <taxon>Holophagales</taxon>
        <taxon>Holophagaceae</taxon>
        <taxon>Geothrix</taxon>
    </lineage>
</organism>
<evidence type="ECO:0000313" key="3">
    <source>
        <dbReference type="Proteomes" id="UP000709959"/>
    </source>
</evidence>
<protein>
    <submittedName>
        <fullName evidence="2">Divalent-cation tolerance protein CutA</fullName>
    </submittedName>
</protein>
<dbReference type="EMBL" id="JADKCH010000010">
    <property type="protein sequence ID" value="MBK8572937.1"/>
    <property type="molecule type" value="Genomic_DNA"/>
</dbReference>
<dbReference type="PANTHER" id="PTHR23419:SF8">
    <property type="entry name" value="FI09726P"/>
    <property type="match status" value="1"/>
</dbReference>
<dbReference type="PANTHER" id="PTHR23419">
    <property type="entry name" value="DIVALENT CATION TOLERANCE CUTA-RELATED"/>
    <property type="match status" value="1"/>
</dbReference>
<dbReference type="InterPro" id="IPR015867">
    <property type="entry name" value="N-reg_PII/ATP_PRibTrfase_C"/>
</dbReference>
<reference evidence="2 3" key="1">
    <citation type="submission" date="2020-10" db="EMBL/GenBank/DDBJ databases">
        <title>Connecting structure to function with the recovery of over 1000 high-quality activated sludge metagenome-assembled genomes encoding full-length rRNA genes using long-read sequencing.</title>
        <authorList>
            <person name="Singleton C.M."/>
            <person name="Petriglieri F."/>
            <person name="Kristensen J.M."/>
            <person name="Kirkegaard R.H."/>
            <person name="Michaelsen T.Y."/>
            <person name="Andersen M.H."/>
            <person name="Karst S.M."/>
            <person name="Dueholm M.S."/>
            <person name="Nielsen P.H."/>
            <person name="Albertsen M."/>
        </authorList>
    </citation>
    <scope>NUCLEOTIDE SEQUENCE [LARGE SCALE GENOMIC DNA]</scope>
    <source>
        <strain evidence="2">OdNE_18-Q3-R46-58_MAXAC.008</strain>
    </source>
</reference>
<gene>
    <name evidence="2" type="ORF">IPN91_09890</name>
</gene>
<dbReference type="AlphaFoldDB" id="A0A936F2H9"/>